<keyword evidence="2" id="KW-0614">Plasmid</keyword>
<geneLocation type="plasmid" evidence="2 3">
    <name>p2</name>
</geneLocation>
<accession>A0A4D8QYR1</accession>
<dbReference type="AlphaFoldDB" id="A0A4D8QYR1"/>
<sequence length="83" mass="8748">MAATGTLEPARQGRPPGGGKLAPHADFLIGRVEKQGDITMPELAAKLNAKRGVTVHPASLSRFLLARGYSVKKNAAGDRGRSR</sequence>
<gene>
    <name evidence="2" type="ORF">D3868_24560</name>
</gene>
<organism evidence="2 3">
    <name type="scientific">Azospirillum brasilense</name>
    <dbReference type="NCBI Taxonomy" id="192"/>
    <lineage>
        <taxon>Bacteria</taxon>
        <taxon>Pseudomonadati</taxon>
        <taxon>Pseudomonadota</taxon>
        <taxon>Alphaproteobacteria</taxon>
        <taxon>Rhodospirillales</taxon>
        <taxon>Azospirillaceae</taxon>
        <taxon>Azospirillum</taxon>
    </lineage>
</organism>
<dbReference type="EMBL" id="CP032341">
    <property type="protein sequence ID" value="QCO12199.1"/>
    <property type="molecule type" value="Genomic_DNA"/>
</dbReference>
<dbReference type="Proteomes" id="UP000298774">
    <property type="component" value="Plasmid p2"/>
</dbReference>
<evidence type="ECO:0000313" key="3">
    <source>
        <dbReference type="Proteomes" id="UP000298774"/>
    </source>
</evidence>
<evidence type="ECO:0000256" key="1">
    <source>
        <dbReference type="SAM" id="MobiDB-lite"/>
    </source>
</evidence>
<evidence type="ECO:0000313" key="2">
    <source>
        <dbReference type="EMBL" id="QCO12199.1"/>
    </source>
</evidence>
<protein>
    <submittedName>
        <fullName evidence="2">Transposase</fullName>
    </submittedName>
</protein>
<reference evidence="2 3" key="1">
    <citation type="submission" date="2018-09" db="EMBL/GenBank/DDBJ databases">
        <title>Whole genome based analysis of evolution and adaptive divergence in Indian and Brazilian strains of Azospirillum brasilense.</title>
        <authorList>
            <person name="Singh C."/>
            <person name="Tripathi A.K."/>
        </authorList>
    </citation>
    <scope>NUCLEOTIDE SEQUENCE [LARGE SCALE GENOMIC DNA]</scope>
    <source>
        <strain evidence="2 3">MTCC4038</strain>
        <plasmid evidence="2 3">p2</plasmid>
    </source>
</reference>
<name>A0A4D8QYR1_AZOBR</name>
<proteinExistence type="predicted"/>
<feature type="region of interest" description="Disordered" evidence="1">
    <location>
        <begin position="1"/>
        <end position="23"/>
    </location>
</feature>